<accession>V9DLD2</accession>
<dbReference type="VEuPathDB" id="FungiDB:G647_00114"/>
<dbReference type="OrthoDB" id="4157103at2759"/>
<sequence length="193" mass="21967">MSAPTQVTAQRTEAFFRLCNDRNAKSPYLRTKPRIIEALGLLGVPSQKARVIMERVVRIWQRDGPTNLRTREGQKRREDTTAEVSTIYPEVFAMPCNGPEERLFVREKAIHAMIWYATSRTRPQRRRGARRAAQQSQTQAQQSQTQAQQSQTQAQQPQTQALQSQTQAQQSQTQALQSQTQAQQSQTQAATNN</sequence>
<dbReference type="Proteomes" id="UP000030678">
    <property type="component" value="Unassembled WGS sequence"/>
</dbReference>
<gene>
    <name evidence="2" type="ORF">G647_00114</name>
</gene>
<evidence type="ECO:0000256" key="1">
    <source>
        <dbReference type="SAM" id="MobiDB-lite"/>
    </source>
</evidence>
<feature type="region of interest" description="Disordered" evidence="1">
    <location>
        <begin position="121"/>
        <end position="193"/>
    </location>
</feature>
<evidence type="ECO:0000313" key="3">
    <source>
        <dbReference type="Proteomes" id="UP000030678"/>
    </source>
</evidence>
<name>V9DLD2_9EURO</name>
<feature type="compositionally biased region" description="Low complexity" evidence="1">
    <location>
        <begin position="131"/>
        <end position="193"/>
    </location>
</feature>
<dbReference type="HOGENOM" id="CLU_108101_0_0_1"/>
<dbReference type="AlphaFoldDB" id="V9DLD2"/>
<protein>
    <submittedName>
        <fullName evidence="2">Uncharacterized protein</fullName>
    </submittedName>
</protein>
<organism evidence="2 3">
    <name type="scientific">Cladophialophora carrionii CBS 160.54</name>
    <dbReference type="NCBI Taxonomy" id="1279043"/>
    <lineage>
        <taxon>Eukaryota</taxon>
        <taxon>Fungi</taxon>
        <taxon>Dikarya</taxon>
        <taxon>Ascomycota</taxon>
        <taxon>Pezizomycotina</taxon>
        <taxon>Eurotiomycetes</taxon>
        <taxon>Chaetothyriomycetidae</taxon>
        <taxon>Chaetothyriales</taxon>
        <taxon>Herpotrichiellaceae</taxon>
        <taxon>Cladophialophora</taxon>
    </lineage>
</organism>
<evidence type="ECO:0000313" key="2">
    <source>
        <dbReference type="EMBL" id="ETI27665.1"/>
    </source>
</evidence>
<dbReference type="EMBL" id="KB822697">
    <property type="protein sequence ID" value="ETI27665.1"/>
    <property type="molecule type" value="Genomic_DNA"/>
</dbReference>
<proteinExistence type="predicted"/>
<dbReference type="GeneID" id="19978607"/>
<reference evidence="2 3" key="1">
    <citation type="submission" date="2013-03" db="EMBL/GenBank/DDBJ databases">
        <title>The Genome Sequence of Cladophialophora carrionii CBS 160.54.</title>
        <authorList>
            <consortium name="The Broad Institute Genomics Platform"/>
            <person name="Cuomo C."/>
            <person name="de Hoog S."/>
            <person name="Gorbushina A."/>
            <person name="Walker B."/>
            <person name="Young S.K."/>
            <person name="Zeng Q."/>
            <person name="Gargeya S."/>
            <person name="Fitzgerald M."/>
            <person name="Haas B."/>
            <person name="Abouelleil A."/>
            <person name="Allen A.W."/>
            <person name="Alvarado L."/>
            <person name="Arachchi H.M."/>
            <person name="Berlin A.M."/>
            <person name="Chapman S.B."/>
            <person name="Gainer-Dewar J."/>
            <person name="Goldberg J."/>
            <person name="Griggs A."/>
            <person name="Gujja S."/>
            <person name="Hansen M."/>
            <person name="Howarth C."/>
            <person name="Imamovic A."/>
            <person name="Ireland A."/>
            <person name="Larimer J."/>
            <person name="McCowan C."/>
            <person name="Murphy C."/>
            <person name="Pearson M."/>
            <person name="Poon T.W."/>
            <person name="Priest M."/>
            <person name="Roberts A."/>
            <person name="Saif S."/>
            <person name="Shea T."/>
            <person name="Sisk P."/>
            <person name="Sykes S."/>
            <person name="Wortman J."/>
            <person name="Nusbaum C."/>
            <person name="Birren B."/>
        </authorList>
    </citation>
    <scope>NUCLEOTIDE SEQUENCE [LARGE SCALE GENOMIC DNA]</scope>
    <source>
        <strain evidence="2 3">CBS 160.54</strain>
    </source>
</reference>
<dbReference type="RefSeq" id="XP_008721739.1">
    <property type="nucleotide sequence ID" value="XM_008723517.1"/>
</dbReference>